<dbReference type="Pfam" id="PF18789">
    <property type="entry name" value="DarA_C"/>
    <property type="match status" value="1"/>
</dbReference>
<name>A0A174GYU2_9FIRM</name>
<evidence type="ECO:0000259" key="2">
    <source>
        <dbReference type="Pfam" id="PF18789"/>
    </source>
</evidence>
<accession>A0A174GYU2</accession>
<evidence type="ECO:0000313" key="4">
    <source>
        <dbReference type="Proteomes" id="UP000095706"/>
    </source>
</evidence>
<evidence type="ECO:0000256" key="1">
    <source>
        <dbReference type="SAM" id="MobiDB-lite"/>
    </source>
</evidence>
<dbReference type="Proteomes" id="UP000095706">
    <property type="component" value="Unassembled WGS sequence"/>
</dbReference>
<organism evidence="3 4">
    <name type="scientific">Fusicatenibacter saccharivorans</name>
    <dbReference type="NCBI Taxonomy" id="1150298"/>
    <lineage>
        <taxon>Bacteria</taxon>
        <taxon>Bacillati</taxon>
        <taxon>Bacillota</taxon>
        <taxon>Clostridia</taxon>
        <taxon>Lachnospirales</taxon>
        <taxon>Lachnospiraceae</taxon>
        <taxon>Fusicatenibacter</taxon>
    </lineage>
</organism>
<dbReference type="InterPro" id="IPR041501">
    <property type="entry name" value="DarA_C"/>
</dbReference>
<evidence type="ECO:0000313" key="3">
    <source>
        <dbReference type="EMBL" id="CUO65675.1"/>
    </source>
</evidence>
<feature type="region of interest" description="Disordered" evidence="1">
    <location>
        <begin position="144"/>
        <end position="194"/>
    </location>
</feature>
<feature type="domain" description="Defence against restriction A C-terminal" evidence="2">
    <location>
        <begin position="86"/>
        <end position="154"/>
    </location>
</feature>
<proteinExistence type="predicted"/>
<dbReference type="AlphaFoldDB" id="A0A174GYU2"/>
<sequence>MDKNQGYAILKAVMLENGRGFALGEHPTAPSRYVTWACYDDKDGQRQYEWGHYGNDRTAMEQDFTDRVQDYQRIYNVGIRQTEAPGLYKYYSTQRPVDIGTFPKPPYNKPDEIFNYDQRVPVENGSFLAWGYLTYTRPLTEKQASDYELRPAPDNPDRPRPIVEQMKNAAKLAEADRGSEAPAPQRRQPDRGDR</sequence>
<dbReference type="EMBL" id="CYYV01000012">
    <property type="protein sequence ID" value="CUO65675.1"/>
    <property type="molecule type" value="Genomic_DNA"/>
</dbReference>
<protein>
    <recommendedName>
        <fullName evidence="2">Defence against restriction A C-terminal domain-containing protein</fullName>
    </recommendedName>
</protein>
<gene>
    <name evidence="3" type="ORF">ERS852406_02489</name>
</gene>
<dbReference type="RefSeq" id="WP_055228209.1">
    <property type="nucleotide sequence ID" value="NZ_CAXSRP010000011.1"/>
</dbReference>
<reference evidence="3 4" key="1">
    <citation type="submission" date="2015-09" db="EMBL/GenBank/DDBJ databases">
        <authorList>
            <consortium name="Pathogen Informatics"/>
        </authorList>
    </citation>
    <scope>NUCLEOTIDE SEQUENCE [LARGE SCALE GENOMIC DNA]</scope>
    <source>
        <strain evidence="3 4">2789STDY5608849</strain>
    </source>
</reference>
<feature type="compositionally biased region" description="Basic and acidic residues" evidence="1">
    <location>
        <begin position="144"/>
        <end position="161"/>
    </location>
</feature>